<protein>
    <submittedName>
        <fullName evidence="1">Uncharacterized protein</fullName>
    </submittedName>
</protein>
<dbReference type="EMBL" id="JAIPUX010003289">
    <property type="protein sequence ID" value="KAH0621189.1"/>
    <property type="molecule type" value="Genomic_DNA"/>
</dbReference>
<comment type="caution">
    <text evidence="1">The sequence shown here is derived from an EMBL/GenBank/DDBJ whole genome shotgun (WGS) entry which is preliminary data.</text>
</comment>
<evidence type="ECO:0000313" key="2">
    <source>
        <dbReference type="Proteomes" id="UP000826234"/>
    </source>
</evidence>
<proteinExistence type="predicted"/>
<organism evidence="1 2">
    <name type="scientific">Phrynosoma platyrhinos</name>
    <name type="common">Desert horned lizard</name>
    <dbReference type="NCBI Taxonomy" id="52577"/>
    <lineage>
        <taxon>Eukaryota</taxon>
        <taxon>Metazoa</taxon>
        <taxon>Chordata</taxon>
        <taxon>Craniata</taxon>
        <taxon>Vertebrata</taxon>
        <taxon>Euteleostomi</taxon>
        <taxon>Lepidosauria</taxon>
        <taxon>Squamata</taxon>
        <taxon>Bifurcata</taxon>
        <taxon>Unidentata</taxon>
        <taxon>Episquamata</taxon>
        <taxon>Toxicofera</taxon>
        <taxon>Iguania</taxon>
        <taxon>Phrynosomatidae</taxon>
        <taxon>Phrynosomatinae</taxon>
        <taxon>Phrynosoma</taxon>
    </lineage>
</organism>
<dbReference type="Proteomes" id="UP000826234">
    <property type="component" value="Unassembled WGS sequence"/>
</dbReference>
<reference evidence="1 2" key="1">
    <citation type="journal article" date="2022" name="Gigascience">
        <title>A chromosome-level genome assembly and annotation of the desert horned lizard, Phrynosoma platyrhinos, provides insight into chromosomal rearrangements among reptiles.</title>
        <authorList>
            <person name="Koochekian N."/>
            <person name="Ascanio A."/>
            <person name="Farleigh K."/>
            <person name="Card D.C."/>
            <person name="Schield D.R."/>
            <person name="Castoe T.A."/>
            <person name="Jezkova T."/>
        </authorList>
    </citation>
    <scope>NUCLEOTIDE SEQUENCE [LARGE SCALE GENOMIC DNA]</scope>
    <source>
        <strain evidence="1">NK-2021</strain>
    </source>
</reference>
<evidence type="ECO:0000313" key="1">
    <source>
        <dbReference type="EMBL" id="KAH0621189.1"/>
    </source>
</evidence>
<accession>A0ABQ7SV00</accession>
<name>A0ABQ7SV00_PHRPL</name>
<gene>
    <name evidence="1" type="ORF">JD844_022244</name>
</gene>
<sequence length="123" mass="14164">MLVQLPTELKNKASTIFSRCIGLCYFPDLLVASLLMRQRIAPGCTAGASCRERLSQNVSVLPPDFTVLELWWPLWDQLLFLPKLLHILSFSPLIQGNMSRGNSLFFRKVPAGKRYVWEEKRFH</sequence>
<keyword evidence="2" id="KW-1185">Reference proteome</keyword>